<feature type="domain" description="AB hydrolase-1" evidence="1">
    <location>
        <begin position="22"/>
        <end position="127"/>
    </location>
</feature>
<dbReference type="SUPFAM" id="SSF53474">
    <property type="entry name" value="alpha/beta-Hydrolases"/>
    <property type="match status" value="1"/>
</dbReference>
<dbReference type="PRINTS" id="PR00111">
    <property type="entry name" value="ABHYDROLASE"/>
</dbReference>
<dbReference type="eggNOG" id="COG2267">
    <property type="taxonomic scope" value="Bacteria"/>
</dbReference>
<comment type="caution">
    <text evidence="2">The sequence shown here is derived from an EMBL/GenBank/DDBJ whole genome shotgun (WGS) entry which is preliminary data.</text>
</comment>
<name>A0A0R2HPJ2_CARDV</name>
<dbReference type="PANTHER" id="PTHR43798:SF33">
    <property type="entry name" value="HYDROLASE, PUTATIVE (AFU_ORTHOLOGUE AFUA_2G14860)-RELATED"/>
    <property type="match status" value="1"/>
</dbReference>
<protein>
    <submittedName>
        <fullName evidence="2">Hydrolase, alpha beta hydrolase fold family protein</fullName>
    </submittedName>
</protein>
<dbReference type="EMBL" id="JQBS01000035">
    <property type="protein sequence ID" value="KRN54802.1"/>
    <property type="molecule type" value="Genomic_DNA"/>
</dbReference>
<dbReference type="InterPro" id="IPR029058">
    <property type="entry name" value="AB_hydrolase_fold"/>
</dbReference>
<dbReference type="InterPro" id="IPR000073">
    <property type="entry name" value="AB_hydrolase_1"/>
</dbReference>
<dbReference type="AlphaFoldDB" id="A0A0R2HPJ2"/>
<dbReference type="InterPro" id="IPR050266">
    <property type="entry name" value="AB_hydrolase_sf"/>
</dbReference>
<dbReference type="GO" id="GO:0016020">
    <property type="term" value="C:membrane"/>
    <property type="evidence" value="ECO:0007669"/>
    <property type="project" value="TreeGrafter"/>
</dbReference>
<dbReference type="Pfam" id="PF00561">
    <property type="entry name" value="Abhydrolase_1"/>
    <property type="match status" value="1"/>
</dbReference>
<dbReference type="GO" id="GO:0016787">
    <property type="term" value="F:hydrolase activity"/>
    <property type="evidence" value="ECO:0007669"/>
    <property type="project" value="UniProtKB-KW"/>
</dbReference>
<dbReference type="Proteomes" id="UP000051658">
    <property type="component" value="Unassembled WGS sequence"/>
</dbReference>
<keyword evidence="3" id="KW-1185">Reference proteome</keyword>
<evidence type="ECO:0000259" key="1">
    <source>
        <dbReference type="Pfam" id="PF00561"/>
    </source>
</evidence>
<organism evidence="2 3">
    <name type="scientific">Carnobacterium divergens DSM 20623</name>
    <dbReference type="NCBI Taxonomy" id="1449336"/>
    <lineage>
        <taxon>Bacteria</taxon>
        <taxon>Bacillati</taxon>
        <taxon>Bacillota</taxon>
        <taxon>Bacilli</taxon>
        <taxon>Lactobacillales</taxon>
        <taxon>Carnobacteriaceae</taxon>
        <taxon>Carnobacterium</taxon>
    </lineage>
</organism>
<sequence length="238" mass="26911">MKAVYIPVDNTEIYCRISGEGKPLILLHGNGEDSSIFEDQIEAFSQKYQVIAIDTRGHGRSEHGQYPLSFTRLALDIVEVMDYFNVRKAAIVGFSDGGNIALYVALKYPEYVQSLIIVGANLETDGMKKLPVFQVKLAYKMTKLLGNVSRYFNQRKQIIDLMLKQLQLTPEQLQTIQAPVLVVAGDNDMIEEEHTKLIAASLPNSQLKIIPDADHFLIMKKPDLFNRLVFSFLEDVYP</sequence>
<accession>A0A0R2HPJ2</accession>
<keyword evidence="2" id="KW-0378">Hydrolase</keyword>
<proteinExistence type="predicted"/>
<dbReference type="PANTHER" id="PTHR43798">
    <property type="entry name" value="MONOACYLGLYCEROL LIPASE"/>
    <property type="match status" value="1"/>
</dbReference>
<dbReference type="PATRIC" id="fig|1449336.4.peg.2428"/>
<dbReference type="GeneID" id="89589379"/>
<evidence type="ECO:0000313" key="3">
    <source>
        <dbReference type="Proteomes" id="UP000051658"/>
    </source>
</evidence>
<dbReference type="Gene3D" id="3.40.50.1820">
    <property type="entry name" value="alpha/beta hydrolase"/>
    <property type="match status" value="1"/>
</dbReference>
<gene>
    <name evidence="2" type="ORF">IV74_GL002390</name>
</gene>
<evidence type="ECO:0000313" key="2">
    <source>
        <dbReference type="EMBL" id="KRN54802.1"/>
    </source>
</evidence>
<dbReference type="RefSeq" id="WP_034568728.1">
    <property type="nucleotide sequence ID" value="NZ_JQBS01000035.1"/>
</dbReference>
<reference evidence="2 3" key="1">
    <citation type="journal article" date="2015" name="Genome Announc.">
        <title>Expanding the biotechnology potential of lactobacilli through comparative genomics of 213 strains and associated genera.</title>
        <authorList>
            <person name="Sun Z."/>
            <person name="Harris H.M."/>
            <person name="McCann A."/>
            <person name="Guo C."/>
            <person name="Argimon S."/>
            <person name="Zhang W."/>
            <person name="Yang X."/>
            <person name="Jeffery I.B."/>
            <person name="Cooney J.C."/>
            <person name="Kagawa T.F."/>
            <person name="Liu W."/>
            <person name="Song Y."/>
            <person name="Salvetti E."/>
            <person name="Wrobel A."/>
            <person name="Rasinkangas P."/>
            <person name="Parkhill J."/>
            <person name="Rea M.C."/>
            <person name="O'Sullivan O."/>
            <person name="Ritari J."/>
            <person name="Douillard F.P."/>
            <person name="Paul Ross R."/>
            <person name="Yang R."/>
            <person name="Briner A.E."/>
            <person name="Felis G.E."/>
            <person name="de Vos W.M."/>
            <person name="Barrangou R."/>
            <person name="Klaenhammer T.R."/>
            <person name="Caufield P.W."/>
            <person name="Cui Y."/>
            <person name="Zhang H."/>
            <person name="O'Toole P.W."/>
        </authorList>
    </citation>
    <scope>NUCLEOTIDE SEQUENCE [LARGE SCALE GENOMIC DNA]</scope>
    <source>
        <strain evidence="2 3">DSM 20623</strain>
    </source>
</reference>